<dbReference type="Proteomes" id="UP000439994">
    <property type="component" value="Unassembled WGS sequence"/>
</dbReference>
<keyword evidence="3" id="KW-1185">Reference proteome</keyword>
<evidence type="ECO:0000313" key="2">
    <source>
        <dbReference type="EMBL" id="MUH72465.1"/>
    </source>
</evidence>
<sequence>MNQREAPSISEPLQWLQDYVSTYNELNAGNLHLLNNIYSKNALFIDPLSKVEGLDALTEYFEHLYVNLTSCHFDLTGFICNGSDAAIYWTMTVSHKKLKSGKPITLEGHSRLSQEEGKVTFQRDYFDAGAMIYEHVPVVGGLVRFVKAKASA</sequence>
<accession>A0A6N8F7B0</accession>
<dbReference type="Gene3D" id="3.10.450.50">
    <property type="match status" value="1"/>
</dbReference>
<dbReference type="OrthoDB" id="1115105at2"/>
<dbReference type="InterPro" id="IPR032710">
    <property type="entry name" value="NTF2-like_dom_sf"/>
</dbReference>
<dbReference type="SUPFAM" id="SSF54427">
    <property type="entry name" value="NTF2-like"/>
    <property type="match status" value="1"/>
</dbReference>
<proteinExistence type="predicted"/>
<gene>
    <name evidence="2" type="ORF">GNP35_08190</name>
</gene>
<organism evidence="2 3">
    <name type="scientific">Psychrosphaera haliotis</name>
    <dbReference type="NCBI Taxonomy" id="555083"/>
    <lineage>
        <taxon>Bacteria</taxon>
        <taxon>Pseudomonadati</taxon>
        <taxon>Pseudomonadota</taxon>
        <taxon>Gammaproteobacteria</taxon>
        <taxon>Alteromonadales</taxon>
        <taxon>Pseudoalteromonadaceae</taxon>
        <taxon>Psychrosphaera</taxon>
    </lineage>
</organism>
<dbReference type="AlphaFoldDB" id="A0A6N8F7B0"/>
<reference evidence="2 3" key="1">
    <citation type="submission" date="2019-11" db="EMBL/GenBank/DDBJ databases">
        <title>P. haliotis isolates from Z. marina roots.</title>
        <authorList>
            <person name="Cohen M."/>
            <person name="Jospin G."/>
            <person name="Eisen J.A."/>
            <person name="Coil D.A."/>
        </authorList>
    </citation>
    <scope>NUCLEOTIDE SEQUENCE [LARGE SCALE GENOMIC DNA]</scope>
    <source>
        <strain evidence="2 3">UCD-MCMsp1aY</strain>
    </source>
</reference>
<dbReference type="InterPro" id="IPR037401">
    <property type="entry name" value="SnoaL-like"/>
</dbReference>
<evidence type="ECO:0000259" key="1">
    <source>
        <dbReference type="Pfam" id="PF12680"/>
    </source>
</evidence>
<comment type="caution">
    <text evidence="2">The sequence shown here is derived from an EMBL/GenBank/DDBJ whole genome shotgun (WGS) entry which is preliminary data.</text>
</comment>
<protein>
    <submittedName>
        <fullName evidence="2">Nuclear transport factor 2 family protein</fullName>
    </submittedName>
</protein>
<dbReference type="EMBL" id="WOCD01000003">
    <property type="protein sequence ID" value="MUH72465.1"/>
    <property type="molecule type" value="Genomic_DNA"/>
</dbReference>
<feature type="domain" description="SnoaL-like" evidence="1">
    <location>
        <begin position="23"/>
        <end position="120"/>
    </location>
</feature>
<evidence type="ECO:0000313" key="3">
    <source>
        <dbReference type="Proteomes" id="UP000439994"/>
    </source>
</evidence>
<name>A0A6N8F7B0_9GAMM</name>
<dbReference type="Pfam" id="PF12680">
    <property type="entry name" value="SnoaL_2"/>
    <property type="match status" value="1"/>
</dbReference>